<name>F4LJ21_TREBD</name>
<keyword evidence="4 8" id="KW-0378">Hydrolase</keyword>
<dbReference type="KEGG" id="tbe:Trebr_1911"/>
<gene>
    <name evidence="8" type="ordered locus">Trebr_1911</name>
</gene>
<dbReference type="EC" id="3.2.1.52" evidence="3"/>
<evidence type="ECO:0000256" key="6">
    <source>
        <dbReference type="SAM" id="SignalP"/>
    </source>
</evidence>
<comment type="similarity">
    <text evidence="2">Belongs to the glycosyl hydrolase 3 family.</text>
</comment>
<feature type="signal peptide" evidence="6">
    <location>
        <begin position="1"/>
        <end position="33"/>
    </location>
</feature>
<keyword evidence="5" id="KW-0326">Glycosidase</keyword>
<keyword evidence="6" id="KW-0732">Signal</keyword>
<evidence type="ECO:0000313" key="8">
    <source>
        <dbReference type="EMBL" id="AEE17330.1"/>
    </source>
</evidence>
<dbReference type="eggNOG" id="COG1472">
    <property type="taxonomic scope" value="Bacteria"/>
</dbReference>
<organism evidence="8 9">
    <name type="scientific">Treponema brennaborense (strain DSM 12168 / CIP 105900 / DD5/3)</name>
    <dbReference type="NCBI Taxonomy" id="906968"/>
    <lineage>
        <taxon>Bacteria</taxon>
        <taxon>Pseudomonadati</taxon>
        <taxon>Spirochaetota</taxon>
        <taxon>Spirochaetia</taxon>
        <taxon>Spirochaetales</taxon>
        <taxon>Treponemataceae</taxon>
        <taxon>Treponema</taxon>
    </lineage>
</organism>
<evidence type="ECO:0000256" key="2">
    <source>
        <dbReference type="ARBA" id="ARBA00005336"/>
    </source>
</evidence>
<dbReference type="PANTHER" id="PTHR30480">
    <property type="entry name" value="BETA-HEXOSAMINIDASE-RELATED"/>
    <property type="match status" value="1"/>
</dbReference>
<dbReference type="InterPro" id="IPR001764">
    <property type="entry name" value="Glyco_hydro_3_N"/>
</dbReference>
<dbReference type="OrthoDB" id="9805821at2"/>
<dbReference type="InterPro" id="IPR036962">
    <property type="entry name" value="Glyco_hydro_3_N_sf"/>
</dbReference>
<evidence type="ECO:0000256" key="5">
    <source>
        <dbReference type="ARBA" id="ARBA00023295"/>
    </source>
</evidence>
<keyword evidence="9" id="KW-1185">Reference proteome</keyword>
<evidence type="ECO:0000259" key="7">
    <source>
        <dbReference type="Pfam" id="PF00933"/>
    </source>
</evidence>
<feature type="chain" id="PRO_5003317696" description="beta-N-acetylhexosaminidase" evidence="6">
    <location>
        <begin position="34"/>
        <end position="471"/>
    </location>
</feature>
<dbReference type="SUPFAM" id="SSF51445">
    <property type="entry name" value="(Trans)glycosidases"/>
    <property type="match status" value="1"/>
</dbReference>
<dbReference type="HOGENOM" id="CLU_008392_0_1_12"/>
<dbReference type="InterPro" id="IPR017853">
    <property type="entry name" value="GH"/>
</dbReference>
<evidence type="ECO:0000313" key="9">
    <source>
        <dbReference type="Proteomes" id="UP000006546"/>
    </source>
</evidence>
<dbReference type="EMBL" id="CP002696">
    <property type="protein sequence ID" value="AEE17330.1"/>
    <property type="molecule type" value="Genomic_DNA"/>
</dbReference>
<dbReference type="GO" id="GO:0009254">
    <property type="term" value="P:peptidoglycan turnover"/>
    <property type="evidence" value="ECO:0007669"/>
    <property type="project" value="TreeGrafter"/>
</dbReference>
<accession>F4LJ21</accession>
<dbReference type="PROSITE" id="PS51257">
    <property type="entry name" value="PROKAR_LIPOPROTEIN"/>
    <property type="match status" value="1"/>
</dbReference>
<dbReference type="Gene3D" id="3.20.20.300">
    <property type="entry name" value="Glycoside hydrolase, family 3, N-terminal domain"/>
    <property type="match status" value="1"/>
</dbReference>
<protein>
    <recommendedName>
        <fullName evidence="3">beta-N-acetylhexosaminidase</fullName>
        <ecNumber evidence="3">3.2.1.52</ecNumber>
    </recommendedName>
</protein>
<comment type="catalytic activity">
    <reaction evidence="1">
        <text>Hydrolysis of terminal non-reducing N-acetyl-D-hexosamine residues in N-acetyl-beta-D-hexosaminides.</text>
        <dbReference type="EC" id="3.2.1.52"/>
    </reaction>
</comment>
<dbReference type="GO" id="GO:0004563">
    <property type="term" value="F:beta-N-acetylhexosaminidase activity"/>
    <property type="evidence" value="ECO:0007669"/>
    <property type="project" value="UniProtKB-EC"/>
</dbReference>
<dbReference type="Pfam" id="PF00933">
    <property type="entry name" value="Glyco_hydro_3"/>
    <property type="match status" value="1"/>
</dbReference>
<dbReference type="GO" id="GO:0005975">
    <property type="term" value="P:carbohydrate metabolic process"/>
    <property type="evidence" value="ECO:0007669"/>
    <property type="project" value="InterPro"/>
</dbReference>
<evidence type="ECO:0000256" key="3">
    <source>
        <dbReference type="ARBA" id="ARBA00012663"/>
    </source>
</evidence>
<dbReference type="RefSeq" id="WP_013759034.1">
    <property type="nucleotide sequence ID" value="NC_015500.1"/>
</dbReference>
<sequence>MSRGLLKHCCSPLCLTSAAVLLWCALGVSCGQAEKKQNEKELKLRAEARASYESLRSDMQLRTDAVREFARSLSAEEKIAQLFLVNLEGKSVFRPIEYTADGTPLVPGGYLFFSYNIADSAPEIMRFTESIAAFCRERNLPPPLLTIDQEGGVVNRLRAVTSPLPSAQLVASRMPPSAAEALYAAQARQLSALGFHINLAPVAEAAADTNRQFLGTRSFGDAAAVGTFAAAAVRGYESNGIGAVLKHFPGNTNDDPHSGLPEITLSAEALETHAIAVFRSLLRYEPAGVLMSHARTAAYDGGTPACLSPFWVTSMLRETLGYTGLIFSDDIFMAALERNGFPPDTAAVMAIEAGVDVIMLSEKKFASAVTVLLQKAAADGEFAAKIDAAVVRILQAKIAAGVLELERTGGYRSAEAAGSAAAPGSAFDSAAYAVRIAPVHEESRIAVRTAAFSTAFDDGSELYSAYFGGKK</sequence>
<feature type="domain" description="Glycoside hydrolase family 3 N-terminal" evidence="7">
    <location>
        <begin position="108"/>
        <end position="395"/>
    </location>
</feature>
<dbReference type="Proteomes" id="UP000006546">
    <property type="component" value="Chromosome"/>
</dbReference>
<proteinExistence type="inferred from homology"/>
<reference evidence="9" key="1">
    <citation type="submission" date="2011-04" db="EMBL/GenBank/DDBJ databases">
        <title>The complete genome of Treponema brennaborense DSM 12168.</title>
        <authorList>
            <person name="Lucas S."/>
            <person name="Han J."/>
            <person name="Lapidus A."/>
            <person name="Bruce D."/>
            <person name="Goodwin L."/>
            <person name="Pitluck S."/>
            <person name="Peters L."/>
            <person name="Kyrpides N."/>
            <person name="Mavromatis K."/>
            <person name="Ivanova N."/>
            <person name="Mikhailova N."/>
            <person name="Pagani I."/>
            <person name="Teshima H."/>
            <person name="Detter J.C."/>
            <person name="Tapia R."/>
            <person name="Han C."/>
            <person name="Land M."/>
            <person name="Hauser L."/>
            <person name="Markowitz V."/>
            <person name="Cheng J.-F."/>
            <person name="Hugenholtz P."/>
            <person name="Woyke T."/>
            <person name="Wu D."/>
            <person name="Gronow S."/>
            <person name="Wellnitz S."/>
            <person name="Brambilla E."/>
            <person name="Klenk H.-P."/>
            <person name="Eisen J.A."/>
        </authorList>
    </citation>
    <scope>NUCLEOTIDE SEQUENCE [LARGE SCALE GENOMIC DNA]</scope>
    <source>
        <strain evidence="9">DSM 12168 / CIP 105900 / DD5/3</strain>
    </source>
</reference>
<dbReference type="STRING" id="906968.Trebr_1911"/>
<dbReference type="InterPro" id="IPR050226">
    <property type="entry name" value="NagZ_Beta-hexosaminidase"/>
</dbReference>
<evidence type="ECO:0000256" key="4">
    <source>
        <dbReference type="ARBA" id="ARBA00022801"/>
    </source>
</evidence>
<evidence type="ECO:0000256" key="1">
    <source>
        <dbReference type="ARBA" id="ARBA00001231"/>
    </source>
</evidence>
<dbReference type="PANTHER" id="PTHR30480:SF13">
    <property type="entry name" value="BETA-HEXOSAMINIDASE"/>
    <property type="match status" value="1"/>
</dbReference>
<dbReference type="AlphaFoldDB" id="F4LJ21"/>